<evidence type="ECO:0000313" key="8">
    <source>
        <dbReference type="EMBL" id="AIT08544.1"/>
    </source>
</evidence>
<feature type="transmembrane region" description="Helical" evidence="7">
    <location>
        <begin position="29"/>
        <end position="50"/>
    </location>
</feature>
<keyword evidence="5 7" id="KW-0472">Membrane</keyword>
<evidence type="ECO:0000256" key="4">
    <source>
        <dbReference type="ARBA" id="ARBA00022989"/>
    </source>
</evidence>
<comment type="subcellular location">
    <subcellularLocation>
        <location evidence="1">Cell inner membrane</location>
        <topology evidence="1">Multi-pass membrane protein</topology>
    </subcellularLocation>
    <subcellularLocation>
        <location evidence="7">Cell membrane</location>
        <topology evidence="7">Multi-pass membrane protein</topology>
    </subcellularLocation>
</comment>
<dbReference type="Pfam" id="PF06965">
    <property type="entry name" value="Na_H_antiport_1"/>
    <property type="match status" value="1"/>
</dbReference>
<protein>
    <recommendedName>
        <fullName evidence="7">Na(+)/H(+) antiporter NhaA</fullName>
    </recommendedName>
    <alternativeName>
        <fullName evidence="7">Sodium/proton antiporter NhaA</fullName>
    </alternativeName>
</protein>
<keyword evidence="7" id="KW-0050">Antiport</keyword>
<evidence type="ECO:0000313" key="9">
    <source>
        <dbReference type="Proteomes" id="UP000029672"/>
    </source>
</evidence>
<gene>
    <name evidence="7" type="primary">nhaA</name>
    <name evidence="8" type="ORF">LO80_00200</name>
</gene>
<proteinExistence type="inferred from homology"/>
<feature type="transmembrane region" description="Helical" evidence="7">
    <location>
        <begin position="116"/>
        <end position="137"/>
    </location>
</feature>
<dbReference type="PANTHER" id="PTHR30341:SF0">
    <property type="entry name" value="NA(+)_H(+) ANTIPORTER NHAA"/>
    <property type="match status" value="1"/>
</dbReference>
<dbReference type="GO" id="GO:0006885">
    <property type="term" value="P:regulation of pH"/>
    <property type="evidence" value="ECO:0007669"/>
    <property type="project" value="UniProtKB-UniRule"/>
</dbReference>
<evidence type="ECO:0000256" key="3">
    <source>
        <dbReference type="ARBA" id="ARBA00022692"/>
    </source>
</evidence>
<keyword evidence="4 7" id="KW-1133">Transmembrane helix</keyword>
<dbReference type="InterPro" id="IPR023171">
    <property type="entry name" value="Na/H_antiporter_dom_sf"/>
</dbReference>
<evidence type="ECO:0000256" key="2">
    <source>
        <dbReference type="ARBA" id="ARBA00022475"/>
    </source>
</evidence>
<evidence type="ECO:0000256" key="1">
    <source>
        <dbReference type="ARBA" id="ARBA00004429"/>
    </source>
</evidence>
<dbReference type="HAMAP" id="MF_01844">
    <property type="entry name" value="NhaA"/>
    <property type="match status" value="1"/>
</dbReference>
<dbReference type="HOGENOM" id="CLU_015803_1_2_6"/>
<dbReference type="NCBIfam" id="TIGR00773">
    <property type="entry name" value="NhaA"/>
    <property type="match status" value="1"/>
</dbReference>
<feature type="transmembrane region" description="Helical" evidence="7">
    <location>
        <begin position="199"/>
        <end position="217"/>
    </location>
</feature>
<dbReference type="Proteomes" id="UP000029672">
    <property type="component" value="Chromosome"/>
</dbReference>
<keyword evidence="6 7" id="KW-0739">Sodium transport</keyword>
<feature type="transmembrane region" description="Helical" evidence="7">
    <location>
        <begin position="345"/>
        <end position="370"/>
    </location>
</feature>
<organism evidence="8 9">
    <name type="scientific">Candidatus Francisella endociliophora</name>
    <dbReference type="NCBI Taxonomy" id="653937"/>
    <lineage>
        <taxon>Bacteria</taxon>
        <taxon>Pseudomonadati</taxon>
        <taxon>Pseudomonadota</taxon>
        <taxon>Gammaproteobacteria</taxon>
        <taxon>Thiotrichales</taxon>
        <taxon>Francisellaceae</taxon>
        <taxon>Francisella</taxon>
    </lineage>
</organism>
<feature type="transmembrane region" description="Helical" evidence="7">
    <location>
        <begin position="172"/>
        <end position="193"/>
    </location>
</feature>
<dbReference type="GO" id="GO:0015385">
    <property type="term" value="F:sodium:proton antiporter activity"/>
    <property type="evidence" value="ECO:0007669"/>
    <property type="project" value="UniProtKB-UniRule"/>
</dbReference>
<name>A0A097ELU2_9GAMM</name>
<feature type="transmembrane region" description="Helical" evidence="7">
    <location>
        <begin position="417"/>
        <end position="440"/>
    </location>
</feature>
<keyword evidence="3 7" id="KW-0812">Transmembrane</keyword>
<accession>A0A097ELU2</accession>
<dbReference type="InterPro" id="IPR004670">
    <property type="entry name" value="NhaA"/>
</dbReference>
<evidence type="ECO:0000256" key="7">
    <source>
        <dbReference type="HAMAP-Rule" id="MF_01844"/>
    </source>
</evidence>
<dbReference type="OrthoDB" id="9808135at2"/>
<feature type="transmembrane region" description="Helical" evidence="7">
    <location>
        <begin position="382"/>
        <end position="405"/>
    </location>
</feature>
<dbReference type="RefSeq" id="WP_040007477.1">
    <property type="nucleotide sequence ID" value="NZ_CP009574.1"/>
</dbReference>
<keyword evidence="9" id="KW-1185">Reference proteome</keyword>
<sequence length="447" mass="49900">MSKIHDSEVKSARLPKEFINKLSNPLSRFLHIEAIGGLILLFSTIVALIISNSPWANGFSQIWETKLGVHISSYDFSKSIKEWINDGLMTLFFFIISLELKRYFAFGGVAKFREGMFATLAAFGGMLVPVIIYIILLQGRSEISSWATVMVTDTAFVVGALGILGSRINNSLRIFLLSLAIVDDVCSILVVTFFYSHRLYWLIIILAISVLIIIRLMTITGVRDLKIYLVIGCIIWILFDASGIHATIAGVILGLMTPSRRWVDDTRLYNILNNVTSHPTNKENSYDTKDRHTLYMAEIAIRESLSPIERLIVTLHPWVNFVILPLFILANASITLSFENINSYLIFSIFIAFALGKPIGVLLFSWLAVVTKIAKFPADLNWGLLTGGAILAGAGFTMALFIANLASQEQFMNSIKIAILLASSFSIIFGLLYLTIYSHIRNQKLKD</sequence>
<keyword evidence="7" id="KW-0406">Ion transport</keyword>
<feature type="transmembrane region" description="Helical" evidence="7">
    <location>
        <begin position="83"/>
        <end position="104"/>
    </location>
</feature>
<dbReference type="GO" id="GO:0005886">
    <property type="term" value="C:plasma membrane"/>
    <property type="evidence" value="ECO:0007669"/>
    <property type="project" value="UniProtKB-SubCell"/>
</dbReference>
<feature type="transmembrane region" description="Helical" evidence="7">
    <location>
        <begin position="229"/>
        <end position="256"/>
    </location>
</feature>
<keyword evidence="7" id="KW-0915">Sodium</keyword>
<keyword evidence="7" id="KW-0813">Transport</keyword>
<comment type="similarity">
    <text evidence="7">Belongs to the NhaA Na(+)/H(+) (TC 2.A.33) antiporter family.</text>
</comment>
<reference evidence="8 9" key="1">
    <citation type="submission" date="2014-10" db="EMBL/GenBank/DDBJ databases">
        <title>Whole genome sequence of Francisella endociliophora strain FSC1006, isolated from a laboratory culture of the marine ciliate Euplotes raikovi.</title>
        <authorList>
            <person name="Granberg M."/>
            <person name="Backman S."/>
            <person name="Lundmark E."/>
            <person name="Nilsson E."/>
            <person name="Karlsson E."/>
            <person name="Thelaus J."/>
            <person name="Ohrman C."/>
            <person name="Larkeryd A."/>
            <person name="Stenberg P."/>
        </authorList>
    </citation>
    <scope>NUCLEOTIDE SEQUENCE [LARGE SCALE GENOMIC DNA]</scope>
    <source>
        <strain evidence="8 9">FSC1006</strain>
    </source>
</reference>
<dbReference type="EMBL" id="CP009574">
    <property type="protein sequence ID" value="AIT08544.1"/>
    <property type="molecule type" value="Genomic_DNA"/>
</dbReference>
<dbReference type="AlphaFoldDB" id="A0A097ELU2"/>
<dbReference type="eggNOG" id="COG3004">
    <property type="taxonomic scope" value="Bacteria"/>
</dbReference>
<comment type="catalytic activity">
    <reaction evidence="7">
        <text>Na(+)(in) + 2 H(+)(out) = Na(+)(out) + 2 H(+)(in)</text>
        <dbReference type="Rhea" id="RHEA:29251"/>
        <dbReference type="ChEBI" id="CHEBI:15378"/>
        <dbReference type="ChEBI" id="CHEBI:29101"/>
    </reaction>
</comment>
<feature type="transmembrane region" description="Helical" evidence="7">
    <location>
        <begin position="318"/>
        <end position="338"/>
    </location>
</feature>
<dbReference type="KEGG" id="frf:LO80_00200"/>
<feature type="transmembrane region" description="Helical" evidence="7">
    <location>
        <begin position="143"/>
        <end position="165"/>
    </location>
</feature>
<dbReference type="PANTHER" id="PTHR30341">
    <property type="entry name" value="SODIUM ION/PROTON ANTIPORTER NHAA-RELATED"/>
    <property type="match status" value="1"/>
</dbReference>
<comment type="function">
    <text evidence="7">Na(+)/H(+) antiporter that extrudes sodium in exchange for external protons.</text>
</comment>
<dbReference type="Gene3D" id="1.20.1530.10">
    <property type="entry name" value="Na+/H+ antiporter like domain"/>
    <property type="match status" value="1"/>
</dbReference>
<evidence type="ECO:0000256" key="6">
    <source>
        <dbReference type="ARBA" id="ARBA00023201"/>
    </source>
</evidence>
<evidence type="ECO:0000256" key="5">
    <source>
        <dbReference type="ARBA" id="ARBA00023136"/>
    </source>
</evidence>
<keyword evidence="2 7" id="KW-1003">Cell membrane</keyword>